<protein>
    <submittedName>
        <fullName evidence="2">Uncharacterized protein</fullName>
    </submittedName>
</protein>
<dbReference type="AlphaFoldDB" id="A0A8J4YPI6"/>
<dbReference type="EMBL" id="JACEEZ010002919">
    <property type="protein sequence ID" value="KAG0727856.1"/>
    <property type="molecule type" value="Genomic_DNA"/>
</dbReference>
<name>A0A8J4YPI6_CHIOP</name>
<gene>
    <name evidence="2" type="ORF">GWK47_033749</name>
</gene>
<reference evidence="2" key="1">
    <citation type="submission" date="2020-07" db="EMBL/GenBank/DDBJ databases">
        <title>The High-quality genome of the commercially important snow crab, Chionoecetes opilio.</title>
        <authorList>
            <person name="Jeong J.-H."/>
            <person name="Ryu S."/>
        </authorList>
    </citation>
    <scope>NUCLEOTIDE SEQUENCE</scope>
    <source>
        <strain evidence="2">MADBK_172401_WGS</strain>
        <tissue evidence="2">Digestive gland</tissue>
    </source>
</reference>
<feature type="compositionally biased region" description="Low complexity" evidence="1">
    <location>
        <begin position="150"/>
        <end position="174"/>
    </location>
</feature>
<sequence length="281" mass="30390">MVEGGTKTSAFVTLHRRGHCPRGAKVLGDREDPNDDGKSAVRKVEVLFKDWKALVKSKGRATNKTKEEEFHEALCDLFDVAHADAMTLKTIPADCEFLAAQREKGHRGIMQGADRVLERRVQRREMTVAAEKRSREASTSQLDERAVLTSSSSSSSVESSPARGEAAATTEPTGASPPKRRARGSQVVLSQELASALDRTGVSDRNVLRILAAEVKTTFVPDTPLTVHWDGKILPDCDCMRVDRLAILVSGDGVQKLIGIPKLACETGEAMASAVAEALDD</sequence>
<accession>A0A8J4YPI6</accession>
<proteinExistence type="predicted"/>
<feature type="region of interest" description="Disordered" evidence="1">
    <location>
        <begin position="128"/>
        <end position="187"/>
    </location>
</feature>
<comment type="caution">
    <text evidence="2">The sequence shown here is derived from an EMBL/GenBank/DDBJ whole genome shotgun (WGS) entry which is preliminary data.</text>
</comment>
<feature type="compositionally biased region" description="Basic and acidic residues" evidence="1">
    <location>
        <begin position="128"/>
        <end position="146"/>
    </location>
</feature>
<keyword evidence="3" id="KW-1185">Reference proteome</keyword>
<evidence type="ECO:0000313" key="2">
    <source>
        <dbReference type="EMBL" id="KAG0727856.1"/>
    </source>
</evidence>
<evidence type="ECO:0000256" key="1">
    <source>
        <dbReference type="SAM" id="MobiDB-lite"/>
    </source>
</evidence>
<dbReference type="Proteomes" id="UP000770661">
    <property type="component" value="Unassembled WGS sequence"/>
</dbReference>
<evidence type="ECO:0000313" key="3">
    <source>
        <dbReference type="Proteomes" id="UP000770661"/>
    </source>
</evidence>
<organism evidence="2 3">
    <name type="scientific">Chionoecetes opilio</name>
    <name type="common">Atlantic snow crab</name>
    <name type="synonym">Cancer opilio</name>
    <dbReference type="NCBI Taxonomy" id="41210"/>
    <lineage>
        <taxon>Eukaryota</taxon>
        <taxon>Metazoa</taxon>
        <taxon>Ecdysozoa</taxon>
        <taxon>Arthropoda</taxon>
        <taxon>Crustacea</taxon>
        <taxon>Multicrustacea</taxon>
        <taxon>Malacostraca</taxon>
        <taxon>Eumalacostraca</taxon>
        <taxon>Eucarida</taxon>
        <taxon>Decapoda</taxon>
        <taxon>Pleocyemata</taxon>
        <taxon>Brachyura</taxon>
        <taxon>Eubrachyura</taxon>
        <taxon>Majoidea</taxon>
        <taxon>Majidae</taxon>
        <taxon>Chionoecetes</taxon>
    </lineage>
</organism>